<evidence type="ECO:0000256" key="1">
    <source>
        <dbReference type="SAM" id="MobiDB-lite"/>
    </source>
</evidence>
<name>A0ABN8HYV9_9NEOP</name>
<evidence type="ECO:0000313" key="2">
    <source>
        <dbReference type="EMBL" id="CAH2044110.1"/>
    </source>
</evidence>
<evidence type="ECO:0000313" key="3">
    <source>
        <dbReference type="Proteomes" id="UP000837857"/>
    </source>
</evidence>
<protein>
    <submittedName>
        <fullName evidence="2">Uncharacterized protein</fullName>
    </submittedName>
</protein>
<feature type="compositionally biased region" description="Basic and acidic residues" evidence="1">
    <location>
        <begin position="1"/>
        <end position="10"/>
    </location>
</feature>
<reference evidence="2" key="1">
    <citation type="submission" date="2022-03" db="EMBL/GenBank/DDBJ databases">
        <authorList>
            <person name="Martin H S."/>
        </authorList>
    </citation>
    <scope>NUCLEOTIDE SEQUENCE</scope>
</reference>
<sequence>MDKSRQHEIRISPWRKRSSSRHEQVYTRHYAVINKHSSVPKHPNRHFHQMAEDILRAARCLHRRVIMAAGRRTRFCEIGGLLQTDLALAANYKP</sequence>
<organism evidence="2 3">
    <name type="scientific">Iphiclides podalirius</name>
    <name type="common">scarce swallowtail</name>
    <dbReference type="NCBI Taxonomy" id="110791"/>
    <lineage>
        <taxon>Eukaryota</taxon>
        <taxon>Metazoa</taxon>
        <taxon>Ecdysozoa</taxon>
        <taxon>Arthropoda</taxon>
        <taxon>Hexapoda</taxon>
        <taxon>Insecta</taxon>
        <taxon>Pterygota</taxon>
        <taxon>Neoptera</taxon>
        <taxon>Endopterygota</taxon>
        <taxon>Lepidoptera</taxon>
        <taxon>Glossata</taxon>
        <taxon>Ditrysia</taxon>
        <taxon>Papilionoidea</taxon>
        <taxon>Papilionidae</taxon>
        <taxon>Papilioninae</taxon>
        <taxon>Iphiclides</taxon>
    </lineage>
</organism>
<dbReference type="Proteomes" id="UP000837857">
    <property type="component" value="Chromosome 15"/>
</dbReference>
<feature type="region of interest" description="Disordered" evidence="1">
    <location>
        <begin position="1"/>
        <end position="22"/>
    </location>
</feature>
<keyword evidence="3" id="KW-1185">Reference proteome</keyword>
<gene>
    <name evidence="2" type="ORF">IPOD504_LOCUS4586</name>
</gene>
<accession>A0ABN8HYV9</accession>
<feature type="non-terminal residue" evidence="2">
    <location>
        <position position="94"/>
    </location>
</feature>
<dbReference type="EMBL" id="OW152827">
    <property type="protein sequence ID" value="CAH2044110.1"/>
    <property type="molecule type" value="Genomic_DNA"/>
</dbReference>
<proteinExistence type="predicted"/>